<accession>A0A1N6URL9</accession>
<dbReference type="Pfam" id="PF02627">
    <property type="entry name" value="CMD"/>
    <property type="match status" value="1"/>
</dbReference>
<organism evidence="2 3">
    <name type="scientific">Marinobacterium stanieri</name>
    <dbReference type="NCBI Taxonomy" id="49186"/>
    <lineage>
        <taxon>Bacteria</taxon>
        <taxon>Pseudomonadati</taxon>
        <taxon>Pseudomonadota</taxon>
        <taxon>Gammaproteobacteria</taxon>
        <taxon>Oceanospirillales</taxon>
        <taxon>Oceanospirillaceae</taxon>
        <taxon>Marinobacterium</taxon>
    </lineage>
</organism>
<sequence>MAHLRPLENHEVDQELREMFTHYENTRGFCPNSVKTMARRPNISKTFGKLNQVILYEGTVPEELKMLVALASSLASGCHYCQSHMTNLSSIYKASDEKIAAIWEFETSDLFSAAERAAIKVGLKAGTLPNDVTSEDFDELKQHFDEGQIVEIVATIALFGYLNRWNDTMATQLEAVPAQVTERAVGHTSWEVGKHD</sequence>
<dbReference type="Proteomes" id="UP000186895">
    <property type="component" value="Unassembled WGS sequence"/>
</dbReference>
<dbReference type="GO" id="GO:0051920">
    <property type="term" value="F:peroxiredoxin activity"/>
    <property type="evidence" value="ECO:0007669"/>
    <property type="project" value="InterPro"/>
</dbReference>
<dbReference type="InterPro" id="IPR029032">
    <property type="entry name" value="AhpD-like"/>
</dbReference>
<evidence type="ECO:0000259" key="1">
    <source>
        <dbReference type="Pfam" id="PF02627"/>
    </source>
</evidence>
<dbReference type="AlphaFoldDB" id="A0A1N6URL9"/>
<gene>
    <name evidence="2" type="ORF">SAMN05421647_107179</name>
</gene>
<dbReference type="InterPro" id="IPR003779">
    <property type="entry name" value="CMD-like"/>
</dbReference>
<keyword evidence="3" id="KW-1185">Reference proteome</keyword>
<protein>
    <submittedName>
        <fullName evidence="2">Uncharacterized peroxidase-related enzyme</fullName>
    </submittedName>
</protein>
<dbReference type="SUPFAM" id="SSF69118">
    <property type="entry name" value="AhpD-like"/>
    <property type="match status" value="1"/>
</dbReference>
<feature type="domain" description="Carboxymuconolactone decarboxylase-like" evidence="1">
    <location>
        <begin position="42"/>
        <end position="121"/>
    </location>
</feature>
<dbReference type="EMBL" id="FTMN01000007">
    <property type="protein sequence ID" value="SIQ68237.1"/>
    <property type="molecule type" value="Genomic_DNA"/>
</dbReference>
<dbReference type="RefSeq" id="WP_076464052.1">
    <property type="nucleotide sequence ID" value="NZ_FTMN01000007.1"/>
</dbReference>
<dbReference type="Gene3D" id="1.20.1290.10">
    <property type="entry name" value="AhpD-like"/>
    <property type="match status" value="1"/>
</dbReference>
<reference evidence="3" key="1">
    <citation type="submission" date="2017-01" db="EMBL/GenBank/DDBJ databases">
        <authorList>
            <person name="Varghese N."/>
            <person name="Submissions S."/>
        </authorList>
    </citation>
    <scope>NUCLEOTIDE SEQUENCE [LARGE SCALE GENOMIC DNA]</scope>
    <source>
        <strain evidence="3">DSM 7027</strain>
    </source>
</reference>
<dbReference type="STRING" id="49186.SAMN05421647_107179"/>
<name>A0A1N6URL9_9GAMM</name>
<dbReference type="PANTHER" id="PTHR35446">
    <property type="entry name" value="SI:CH211-175M2.5"/>
    <property type="match status" value="1"/>
</dbReference>
<evidence type="ECO:0000313" key="3">
    <source>
        <dbReference type="Proteomes" id="UP000186895"/>
    </source>
</evidence>
<proteinExistence type="predicted"/>
<keyword evidence="2" id="KW-0575">Peroxidase</keyword>
<dbReference type="PANTHER" id="PTHR35446:SF2">
    <property type="entry name" value="CARBOXYMUCONOLACTONE DECARBOXYLASE-LIKE DOMAIN-CONTAINING PROTEIN"/>
    <property type="match status" value="1"/>
</dbReference>
<keyword evidence="2" id="KW-0560">Oxidoreductase</keyword>
<evidence type="ECO:0000313" key="2">
    <source>
        <dbReference type="EMBL" id="SIQ68237.1"/>
    </source>
</evidence>